<comment type="caution">
    <text evidence="2">The sequence shown here is derived from an EMBL/GenBank/DDBJ whole genome shotgun (WGS) entry which is preliminary data.</text>
</comment>
<accession>A0A5D8Z673</accession>
<reference evidence="2 3" key="1">
    <citation type="submission" date="2019-08" db="EMBL/GenBank/DDBJ databases">
        <title>Draft genome sequence of Lysobacter sp. UKS-15.</title>
        <authorList>
            <person name="Im W.-T."/>
        </authorList>
    </citation>
    <scope>NUCLEOTIDE SEQUENCE [LARGE SCALE GENOMIC DNA]</scope>
    <source>
        <strain evidence="2 3">UKS-15</strain>
    </source>
</reference>
<keyword evidence="2" id="KW-0378">Hydrolase</keyword>
<dbReference type="Proteomes" id="UP000323164">
    <property type="component" value="Unassembled WGS sequence"/>
</dbReference>
<evidence type="ECO:0000313" key="2">
    <source>
        <dbReference type="EMBL" id="TZF90259.1"/>
    </source>
</evidence>
<dbReference type="Gene3D" id="3.40.50.1110">
    <property type="entry name" value="SGNH hydrolase"/>
    <property type="match status" value="1"/>
</dbReference>
<dbReference type="InterPro" id="IPR013830">
    <property type="entry name" value="SGNH_hydro"/>
</dbReference>
<evidence type="ECO:0000313" key="3">
    <source>
        <dbReference type="Proteomes" id="UP000323164"/>
    </source>
</evidence>
<dbReference type="SUPFAM" id="SSF52266">
    <property type="entry name" value="SGNH hydrolase"/>
    <property type="match status" value="1"/>
</dbReference>
<dbReference type="AlphaFoldDB" id="A0A5D8Z673"/>
<proteinExistence type="predicted"/>
<keyword evidence="3" id="KW-1185">Reference proteome</keyword>
<dbReference type="Pfam" id="PF13472">
    <property type="entry name" value="Lipase_GDSL_2"/>
    <property type="match status" value="1"/>
</dbReference>
<gene>
    <name evidence="2" type="ORF">FW784_06080</name>
</gene>
<dbReference type="OrthoDB" id="158267at2"/>
<dbReference type="InterPro" id="IPR036514">
    <property type="entry name" value="SGNH_hydro_sf"/>
</dbReference>
<protein>
    <submittedName>
        <fullName evidence="2">SGNH/GDSL hydrolase family protein</fullName>
    </submittedName>
</protein>
<organism evidence="2 3">
    <name type="scientific">Cognatilysobacter lacus</name>
    <dbReference type="NCBI Taxonomy" id="1643323"/>
    <lineage>
        <taxon>Bacteria</taxon>
        <taxon>Pseudomonadati</taxon>
        <taxon>Pseudomonadota</taxon>
        <taxon>Gammaproteobacteria</taxon>
        <taxon>Lysobacterales</taxon>
        <taxon>Lysobacteraceae</taxon>
        <taxon>Cognatilysobacter</taxon>
    </lineage>
</organism>
<dbReference type="GO" id="GO:0016788">
    <property type="term" value="F:hydrolase activity, acting on ester bonds"/>
    <property type="evidence" value="ECO:0007669"/>
    <property type="project" value="UniProtKB-ARBA"/>
</dbReference>
<dbReference type="CDD" id="cd01832">
    <property type="entry name" value="SGNH_hydrolase_like_1"/>
    <property type="match status" value="1"/>
</dbReference>
<evidence type="ECO:0000259" key="1">
    <source>
        <dbReference type="Pfam" id="PF13472"/>
    </source>
</evidence>
<sequence length="204" mass="22019">MQIQWLALGDSYTCGEGVAPDARWTAQLARALRSRGFDIADPRTIATTGWTTEELAAGIAMAQPMTAHDFVTICIGVNDQYRGRSVAEYRAQLTSLLDTATALAGGRVGRMLMLSVPDWGVTRFARNEGRDTAQIAREIDAFNDAARAMCAGRGVAFVDITTDSRTDGDLDAMLVADGLHPSAAMYARWVDVVLPVAQRLLGRP</sequence>
<dbReference type="EMBL" id="VTRV01000046">
    <property type="protein sequence ID" value="TZF90259.1"/>
    <property type="molecule type" value="Genomic_DNA"/>
</dbReference>
<name>A0A5D8Z673_9GAMM</name>
<dbReference type="RefSeq" id="WP_149352464.1">
    <property type="nucleotide sequence ID" value="NZ_VTRV01000046.1"/>
</dbReference>
<feature type="domain" description="SGNH hydrolase-type esterase" evidence="1">
    <location>
        <begin position="7"/>
        <end position="188"/>
    </location>
</feature>